<dbReference type="Proteomes" id="UP000593910">
    <property type="component" value="Chromosome"/>
</dbReference>
<dbReference type="AlphaFoldDB" id="A0A7M3V9L2"/>
<gene>
    <name evidence="2" type="ORF">FJR03_01270</name>
</gene>
<dbReference type="EMBL" id="CP041165">
    <property type="protein sequence ID" value="QOP40445.1"/>
    <property type="molecule type" value="Genomic_DNA"/>
</dbReference>
<proteinExistence type="predicted"/>
<sequence>MKTVLLTLLIGTSVFAQYEQGKIDMHGGKDDYSYGNRGFSNNSKGMMGMLKGNTREGFDQNRSKSNPSKK</sequence>
<name>A0A7M3V9L2_9BACT</name>
<protein>
    <submittedName>
        <fullName evidence="2">Uncharacterized protein</fullName>
    </submittedName>
</protein>
<dbReference type="KEGG" id="smax:FJR03_01270"/>
<feature type="region of interest" description="Disordered" evidence="1">
    <location>
        <begin position="43"/>
        <end position="70"/>
    </location>
</feature>
<accession>A0A7M3V9L2</accession>
<dbReference type="RefSeq" id="WP_193113870.1">
    <property type="nucleotide sequence ID" value="NZ_CP041165.1"/>
</dbReference>
<feature type="compositionally biased region" description="Basic and acidic residues" evidence="1">
    <location>
        <begin position="53"/>
        <end position="62"/>
    </location>
</feature>
<organism evidence="2 3">
    <name type="scientific">Sulfurimonas marina</name>
    <dbReference type="NCBI Taxonomy" id="2590551"/>
    <lineage>
        <taxon>Bacteria</taxon>
        <taxon>Pseudomonadati</taxon>
        <taxon>Campylobacterota</taxon>
        <taxon>Epsilonproteobacteria</taxon>
        <taxon>Campylobacterales</taxon>
        <taxon>Sulfurimonadaceae</taxon>
        <taxon>Sulfurimonas</taxon>
    </lineage>
</organism>
<reference evidence="2 3" key="1">
    <citation type="submission" date="2019-06" db="EMBL/GenBank/DDBJ databases">
        <title>Sulfurimonas gotlandica sp. nov., a chemoautotrophic and psychrotolerant epsilonproteobacterium isolated from a pelagic redoxcline, and an emended description of the genus Sulfurimonas.</title>
        <authorList>
            <person name="Wang S."/>
            <person name="Jiang L."/>
            <person name="Shao Z."/>
        </authorList>
    </citation>
    <scope>NUCLEOTIDE SEQUENCE [LARGE SCALE GENOMIC DNA]</scope>
    <source>
        <strain evidence="2 3">B2</strain>
    </source>
</reference>
<evidence type="ECO:0000313" key="2">
    <source>
        <dbReference type="EMBL" id="QOP40445.1"/>
    </source>
</evidence>
<keyword evidence="3" id="KW-1185">Reference proteome</keyword>
<evidence type="ECO:0000313" key="3">
    <source>
        <dbReference type="Proteomes" id="UP000593910"/>
    </source>
</evidence>
<evidence type="ECO:0000256" key="1">
    <source>
        <dbReference type="SAM" id="MobiDB-lite"/>
    </source>
</evidence>